<name>A0AAE0YV60_9GAST</name>
<organism evidence="1 2">
    <name type="scientific">Elysia crispata</name>
    <name type="common">lettuce slug</name>
    <dbReference type="NCBI Taxonomy" id="231223"/>
    <lineage>
        <taxon>Eukaryota</taxon>
        <taxon>Metazoa</taxon>
        <taxon>Spiralia</taxon>
        <taxon>Lophotrochozoa</taxon>
        <taxon>Mollusca</taxon>
        <taxon>Gastropoda</taxon>
        <taxon>Heterobranchia</taxon>
        <taxon>Euthyneura</taxon>
        <taxon>Panpulmonata</taxon>
        <taxon>Sacoglossa</taxon>
        <taxon>Placobranchoidea</taxon>
        <taxon>Plakobranchidae</taxon>
        <taxon>Elysia</taxon>
    </lineage>
</organism>
<gene>
    <name evidence="1" type="ORF">RRG08_014409</name>
</gene>
<evidence type="ECO:0000313" key="2">
    <source>
        <dbReference type="Proteomes" id="UP001283361"/>
    </source>
</evidence>
<sequence length="100" mass="10923">MVEPLSSSSAAIAATFHRTGALWGSFIADTGFYDPQTGVSGIVQADSPAPRQTPEAMRHGSFNQTTHFRKHTQGLQEVELFELLPFKLEWRSTGNTVESG</sequence>
<dbReference type="EMBL" id="JAWDGP010005317">
    <property type="protein sequence ID" value="KAK3757853.1"/>
    <property type="molecule type" value="Genomic_DNA"/>
</dbReference>
<proteinExistence type="predicted"/>
<protein>
    <submittedName>
        <fullName evidence="1">Uncharacterized protein</fullName>
    </submittedName>
</protein>
<reference evidence="1" key="1">
    <citation type="journal article" date="2023" name="G3 (Bethesda)">
        <title>A reference genome for the long-term kleptoplast-retaining sea slug Elysia crispata morphotype clarki.</title>
        <authorList>
            <person name="Eastman K.E."/>
            <person name="Pendleton A.L."/>
            <person name="Shaikh M.A."/>
            <person name="Suttiyut T."/>
            <person name="Ogas R."/>
            <person name="Tomko P."/>
            <person name="Gavelis G."/>
            <person name="Widhalm J.R."/>
            <person name="Wisecaver J.H."/>
        </authorList>
    </citation>
    <scope>NUCLEOTIDE SEQUENCE</scope>
    <source>
        <strain evidence="1">ECLA1</strain>
    </source>
</reference>
<accession>A0AAE0YV60</accession>
<dbReference type="AlphaFoldDB" id="A0AAE0YV60"/>
<evidence type="ECO:0000313" key="1">
    <source>
        <dbReference type="EMBL" id="KAK3757853.1"/>
    </source>
</evidence>
<comment type="caution">
    <text evidence="1">The sequence shown here is derived from an EMBL/GenBank/DDBJ whole genome shotgun (WGS) entry which is preliminary data.</text>
</comment>
<dbReference type="Proteomes" id="UP001283361">
    <property type="component" value="Unassembled WGS sequence"/>
</dbReference>
<keyword evidence="2" id="KW-1185">Reference proteome</keyword>